<dbReference type="SUPFAM" id="SSF57850">
    <property type="entry name" value="RING/U-box"/>
    <property type="match status" value="1"/>
</dbReference>
<feature type="region of interest" description="Disordered" evidence="2">
    <location>
        <begin position="245"/>
        <end position="296"/>
    </location>
</feature>
<dbReference type="SMART" id="SM00184">
    <property type="entry name" value="RING"/>
    <property type="match status" value="1"/>
</dbReference>
<dbReference type="PROSITE" id="PS50089">
    <property type="entry name" value="ZF_RING_2"/>
    <property type="match status" value="1"/>
</dbReference>
<keyword evidence="1" id="KW-0862">Zinc</keyword>
<evidence type="ECO:0000256" key="1">
    <source>
        <dbReference type="PROSITE-ProRule" id="PRU00175"/>
    </source>
</evidence>
<dbReference type="CDD" id="cd16454">
    <property type="entry name" value="RING-H2_PA-TM-RING"/>
    <property type="match status" value="1"/>
</dbReference>
<evidence type="ECO:0000313" key="5">
    <source>
        <dbReference type="Proteomes" id="UP000291116"/>
    </source>
</evidence>
<dbReference type="PANTHER" id="PTHR22765">
    <property type="entry name" value="RING FINGER AND PROTEASE ASSOCIATED DOMAIN-CONTAINING"/>
    <property type="match status" value="1"/>
</dbReference>
<feature type="domain" description="RING-type" evidence="3">
    <location>
        <begin position="570"/>
        <end position="611"/>
    </location>
</feature>
<dbReference type="EMBL" id="CAACVS010000335">
    <property type="protein sequence ID" value="VEU41119.1"/>
    <property type="molecule type" value="Genomic_DNA"/>
</dbReference>
<feature type="compositionally biased region" description="Polar residues" evidence="2">
    <location>
        <begin position="527"/>
        <end position="539"/>
    </location>
</feature>
<keyword evidence="5" id="KW-1185">Reference proteome</keyword>
<accession>A0A448ZGE7</accession>
<keyword evidence="1" id="KW-0479">Metal-binding</keyword>
<proteinExistence type="predicted"/>
<sequence>MSFQLHHRFNEDGSSTYTVMCGLDYIEDHLGNITENPIRRLRWSEEANLYEVIEEGDEVNDPGRTLYKQSSSLDEDGLLKTGLSGVDSILYQNRTKDNIVLARECWCAAIFQGTLNEPGQPVDSTSVVRNPPVWCPVDTNGDFNDGKPSFGDPNVCRAQAIVGQDGVVHTAPGSYLAACYVEDRLAEFVRSAWPLCCFWVAMLIYLWFATNYGRRCRGYVWRTTMLFMHGRCCVMCGGSPLRQIEAPPPPDVEEGRSPVAARGEGGEIAVGTTLDQSTPTETNNSSNENEDQPNNTSMELVVPTTRNTEDSVQNGDDLPPPYIDPWFGSYENYEMLDHDMRDQAERTNNEFISWLWYSAVQMEERRVKRERLRRRREERRRRRRGEDPDEGSMLSTEQENLRAMLAPVYWWPPAYPDGGRWEHLVNLTSLDARVRRERRRRRRMLRTGDNNEDDDSNDDSQPQQECLFLRTKVFCPSKPETIADHEHFEAGKRDRDDNQDVSVEDTNKIRTIGGADSTPSEKKDDSPPQTTSTIAVENSNSDDSETNDPDTTIANSYSNLEEEDISENTCSICLCEIEEGELVGDIPCGHYFHKDCLKEWLMKSNHCPSCRRPGIALYQRTRR</sequence>
<dbReference type="Pfam" id="PF13639">
    <property type="entry name" value="zf-RING_2"/>
    <property type="match status" value="1"/>
</dbReference>
<name>A0A448ZGE7_9STRA</name>
<keyword evidence="1" id="KW-0863">Zinc-finger</keyword>
<organism evidence="4 5">
    <name type="scientific">Pseudo-nitzschia multistriata</name>
    <dbReference type="NCBI Taxonomy" id="183589"/>
    <lineage>
        <taxon>Eukaryota</taxon>
        <taxon>Sar</taxon>
        <taxon>Stramenopiles</taxon>
        <taxon>Ochrophyta</taxon>
        <taxon>Bacillariophyta</taxon>
        <taxon>Bacillariophyceae</taxon>
        <taxon>Bacillariophycidae</taxon>
        <taxon>Bacillariales</taxon>
        <taxon>Bacillariaceae</taxon>
        <taxon>Pseudo-nitzschia</taxon>
    </lineage>
</organism>
<dbReference type="InterPro" id="IPR001841">
    <property type="entry name" value="Znf_RING"/>
</dbReference>
<feature type="compositionally biased region" description="Low complexity" evidence="2">
    <location>
        <begin position="277"/>
        <end position="287"/>
    </location>
</feature>
<dbReference type="InterPro" id="IPR051826">
    <property type="entry name" value="E3_ubiquitin-ligase_domain"/>
</dbReference>
<feature type="region of interest" description="Disordered" evidence="2">
    <location>
        <begin position="486"/>
        <end position="551"/>
    </location>
</feature>
<dbReference type="OrthoDB" id="48923at2759"/>
<dbReference type="GO" id="GO:0006511">
    <property type="term" value="P:ubiquitin-dependent protein catabolic process"/>
    <property type="evidence" value="ECO:0007669"/>
    <property type="project" value="TreeGrafter"/>
</dbReference>
<reference evidence="4 5" key="1">
    <citation type="submission" date="2019-01" db="EMBL/GenBank/DDBJ databases">
        <authorList>
            <person name="Ferrante I. M."/>
        </authorList>
    </citation>
    <scope>NUCLEOTIDE SEQUENCE [LARGE SCALE GENOMIC DNA]</scope>
    <source>
        <strain evidence="4 5">B856</strain>
    </source>
</reference>
<evidence type="ECO:0000256" key="2">
    <source>
        <dbReference type="SAM" id="MobiDB-lite"/>
    </source>
</evidence>
<gene>
    <name evidence="4" type="ORF">PSNMU_V1.4_AUG-EV-PASAV3_0080850</name>
</gene>
<feature type="compositionally biased region" description="Basic residues" evidence="2">
    <location>
        <begin position="368"/>
        <end position="383"/>
    </location>
</feature>
<feature type="compositionally biased region" description="Basic and acidic residues" evidence="2">
    <location>
        <begin position="486"/>
        <end position="498"/>
    </location>
</feature>
<dbReference type="Gene3D" id="3.30.40.10">
    <property type="entry name" value="Zinc/RING finger domain, C3HC4 (zinc finger)"/>
    <property type="match status" value="1"/>
</dbReference>
<feature type="region of interest" description="Disordered" evidence="2">
    <location>
        <begin position="367"/>
        <end position="396"/>
    </location>
</feature>
<evidence type="ECO:0000259" key="3">
    <source>
        <dbReference type="PROSITE" id="PS50089"/>
    </source>
</evidence>
<evidence type="ECO:0000313" key="4">
    <source>
        <dbReference type="EMBL" id="VEU41119.1"/>
    </source>
</evidence>
<dbReference type="InterPro" id="IPR013083">
    <property type="entry name" value="Znf_RING/FYVE/PHD"/>
</dbReference>
<dbReference type="AlphaFoldDB" id="A0A448ZGE7"/>
<dbReference type="Proteomes" id="UP000291116">
    <property type="component" value="Unassembled WGS sequence"/>
</dbReference>
<dbReference type="GO" id="GO:0008270">
    <property type="term" value="F:zinc ion binding"/>
    <property type="evidence" value="ECO:0007669"/>
    <property type="project" value="UniProtKB-KW"/>
</dbReference>
<protein>
    <recommendedName>
        <fullName evidence="3">RING-type domain-containing protein</fullName>
    </recommendedName>
</protein>
<dbReference type="GO" id="GO:0061630">
    <property type="term" value="F:ubiquitin protein ligase activity"/>
    <property type="evidence" value="ECO:0007669"/>
    <property type="project" value="TreeGrafter"/>
</dbReference>